<gene>
    <name evidence="4" type="ORF">WJX72_006191</name>
</gene>
<name>A0AAW1QRQ8_9CHLO</name>
<evidence type="ECO:0000313" key="5">
    <source>
        <dbReference type="Proteomes" id="UP001489004"/>
    </source>
</evidence>
<keyword evidence="5" id="KW-1185">Reference proteome</keyword>
<dbReference type="EMBL" id="JALJOR010000002">
    <property type="protein sequence ID" value="KAK9823888.1"/>
    <property type="molecule type" value="Genomic_DNA"/>
</dbReference>
<dbReference type="Gene3D" id="1.25.40.20">
    <property type="entry name" value="Ankyrin repeat-containing domain"/>
    <property type="match status" value="3"/>
</dbReference>
<proteinExistence type="predicted"/>
<dbReference type="GO" id="GO:0003723">
    <property type="term" value="F:RNA binding"/>
    <property type="evidence" value="ECO:0007669"/>
    <property type="project" value="TreeGrafter"/>
</dbReference>
<feature type="repeat" description="ANK" evidence="3">
    <location>
        <begin position="52"/>
        <end position="84"/>
    </location>
</feature>
<dbReference type="InterPro" id="IPR036770">
    <property type="entry name" value="Ankyrin_rpt-contain_sf"/>
</dbReference>
<dbReference type="InterPro" id="IPR002110">
    <property type="entry name" value="Ankyrin_rpt"/>
</dbReference>
<keyword evidence="1" id="KW-0677">Repeat</keyword>
<feature type="repeat" description="ANK" evidence="3">
    <location>
        <begin position="293"/>
        <end position="325"/>
    </location>
</feature>
<sequence length="357" mass="37221">MQREEEAKRARQEQAFRGKLQAQLFFAILKADVEQVKFILSKGVCMEAKTDSGATPLMLAAGVGAVTVCETLLEKGASLEAHDHVGATPLILAAFKGQTAAVERMLGSPAAEAAGKAHLLACQTQRGETALMAAAKMGHVATVKVLLKAGAPVDAVAAGEGCATACMMACHGNRTEVVQVLLQHGANPALADACGKTPLMYAASQGATAVLVAKVGKQLLDCRDSNGRSALDVACSSGSVELVTWLMEQGVGELELVADSGVSPLFTAVMGGHVALVDMFLAKGARLEVRDAKGRTPLAWAAAHGKTAMCSFLINKGADLLATDHKAQVPRQLAHQHGHRDTSHFLTEAARSQLCQQ</sequence>
<evidence type="ECO:0000256" key="3">
    <source>
        <dbReference type="PROSITE-ProRule" id="PRU00023"/>
    </source>
</evidence>
<dbReference type="Proteomes" id="UP001489004">
    <property type="component" value="Unassembled WGS sequence"/>
</dbReference>
<dbReference type="AlphaFoldDB" id="A0AAW1QRQ8"/>
<feature type="repeat" description="ANK" evidence="3">
    <location>
        <begin position="226"/>
        <end position="251"/>
    </location>
</feature>
<dbReference type="SUPFAM" id="SSF48403">
    <property type="entry name" value="Ankyrin repeat"/>
    <property type="match status" value="1"/>
</dbReference>
<feature type="repeat" description="ANK" evidence="3">
    <location>
        <begin position="260"/>
        <end position="292"/>
    </location>
</feature>
<accession>A0AAW1QRQ8</accession>
<dbReference type="Pfam" id="PF00023">
    <property type="entry name" value="Ank"/>
    <property type="match status" value="1"/>
</dbReference>
<feature type="repeat" description="ANK" evidence="3">
    <location>
        <begin position="126"/>
        <end position="158"/>
    </location>
</feature>
<dbReference type="GO" id="GO:0004540">
    <property type="term" value="F:RNA nuclease activity"/>
    <property type="evidence" value="ECO:0007669"/>
    <property type="project" value="TreeGrafter"/>
</dbReference>
<evidence type="ECO:0000313" key="4">
    <source>
        <dbReference type="EMBL" id="KAK9823888.1"/>
    </source>
</evidence>
<protein>
    <recommendedName>
        <fullName evidence="6">Ankyrin repeat domain-containing protein 29</fullName>
    </recommendedName>
</protein>
<dbReference type="GO" id="GO:0006396">
    <property type="term" value="P:RNA processing"/>
    <property type="evidence" value="ECO:0007669"/>
    <property type="project" value="TreeGrafter"/>
</dbReference>
<dbReference type="SMART" id="SM00248">
    <property type="entry name" value="ANK"/>
    <property type="match status" value="9"/>
</dbReference>
<evidence type="ECO:0000256" key="1">
    <source>
        <dbReference type="ARBA" id="ARBA00022737"/>
    </source>
</evidence>
<dbReference type="PROSITE" id="PS50088">
    <property type="entry name" value="ANK_REPEAT"/>
    <property type="match status" value="5"/>
</dbReference>
<organism evidence="4 5">
    <name type="scientific">[Myrmecia] bisecta</name>
    <dbReference type="NCBI Taxonomy" id="41462"/>
    <lineage>
        <taxon>Eukaryota</taxon>
        <taxon>Viridiplantae</taxon>
        <taxon>Chlorophyta</taxon>
        <taxon>core chlorophytes</taxon>
        <taxon>Trebouxiophyceae</taxon>
        <taxon>Trebouxiales</taxon>
        <taxon>Trebouxiaceae</taxon>
        <taxon>Myrmecia</taxon>
    </lineage>
</organism>
<dbReference type="PROSITE" id="PS50297">
    <property type="entry name" value="ANK_REP_REGION"/>
    <property type="match status" value="5"/>
</dbReference>
<dbReference type="Pfam" id="PF12796">
    <property type="entry name" value="Ank_2"/>
    <property type="match status" value="3"/>
</dbReference>
<dbReference type="PANTHER" id="PTHR24141">
    <property type="entry name" value="2-5A-DEPENDENT RIBONUCLEASE"/>
    <property type="match status" value="1"/>
</dbReference>
<keyword evidence="2 3" id="KW-0040">ANK repeat</keyword>
<comment type="caution">
    <text evidence="4">The sequence shown here is derived from an EMBL/GenBank/DDBJ whole genome shotgun (WGS) entry which is preliminary data.</text>
</comment>
<evidence type="ECO:0008006" key="6">
    <source>
        <dbReference type="Google" id="ProtNLM"/>
    </source>
</evidence>
<reference evidence="4 5" key="1">
    <citation type="journal article" date="2024" name="Nat. Commun.">
        <title>Phylogenomics reveals the evolutionary origins of lichenization in chlorophyte algae.</title>
        <authorList>
            <person name="Puginier C."/>
            <person name="Libourel C."/>
            <person name="Otte J."/>
            <person name="Skaloud P."/>
            <person name="Haon M."/>
            <person name="Grisel S."/>
            <person name="Petersen M."/>
            <person name="Berrin J.G."/>
            <person name="Delaux P.M."/>
            <person name="Dal Grande F."/>
            <person name="Keller J."/>
        </authorList>
    </citation>
    <scope>NUCLEOTIDE SEQUENCE [LARGE SCALE GENOMIC DNA]</scope>
    <source>
        <strain evidence="4 5">SAG 2043</strain>
    </source>
</reference>
<evidence type="ECO:0000256" key="2">
    <source>
        <dbReference type="ARBA" id="ARBA00023043"/>
    </source>
</evidence>
<dbReference type="PANTHER" id="PTHR24141:SF1">
    <property type="entry name" value="2-5A-DEPENDENT RIBONUCLEASE"/>
    <property type="match status" value="1"/>
</dbReference>